<feature type="region of interest" description="Disordered" evidence="1">
    <location>
        <begin position="540"/>
        <end position="567"/>
    </location>
</feature>
<feature type="region of interest" description="Disordered" evidence="1">
    <location>
        <begin position="316"/>
        <end position="350"/>
    </location>
</feature>
<keyword evidence="3" id="KW-1185">Reference proteome</keyword>
<feature type="compositionally biased region" description="Low complexity" evidence="1">
    <location>
        <begin position="82"/>
        <end position="93"/>
    </location>
</feature>
<feature type="region of interest" description="Disordered" evidence="1">
    <location>
        <begin position="1"/>
        <end position="148"/>
    </location>
</feature>
<feature type="compositionally biased region" description="Gly residues" evidence="1">
    <location>
        <begin position="316"/>
        <end position="330"/>
    </location>
</feature>
<protein>
    <submittedName>
        <fullName evidence="2">Uncharacterized protein</fullName>
    </submittedName>
</protein>
<feature type="region of interest" description="Disordered" evidence="1">
    <location>
        <begin position="170"/>
        <end position="207"/>
    </location>
</feature>
<sequence length="567" mass="57256">MAFSAKRSDSLRFESSSSRSRRPLFSGDGLADADALAEGDDGGLDEDVGDEGDDEVVGGGAVLDVEEAPLVDDGGVGEEDVGGVLVGEDGLLGDADDLEGGPDEGEEGAEEEDDGEDDEGGRVGLDELPQAQHGDLREADEAEAEQDALERRLPVAAELEEAVALGPVVLGGDLGAVPEGGDAEDGEEHKGAVDDEAGQEQVGRLDPGLEGHALDAVDYVRAVLELDVGAAGDGAEAALDGADRVQQLDGALRDLDRHAADRVEQAGGLAAGGALVPGARCPWTTGSSASRPGRWGHVDAAEAEEGLGLEVAEQGEGVGGEVGGGVGVAHGGDDAGGAEAEAGDDGGGPFHADEVDRLAVGEVGLDAGDGLVRVGEVDEGADGGVEVGDGVGDARDGVELVADLKGELHVDLARLHGAEALEVGGARVDGLAQVVEAIDAEGDVEDGLALDGDDGGDVGGDGAIVGRDNDVEEAGGEVGILLAVVERGRLEDPVGEGGGEEGGEGGVDEVGNDCGEFHFGEGSWEAGRWSRRRRFGFQESGFTARRGVPRQQKEAQMTPRPELLDSR</sequence>
<dbReference type="EMBL" id="BPPX01000001">
    <property type="protein sequence ID" value="GJC77442.1"/>
    <property type="molecule type" value="Genomic_DNA"/>
</dbReference>
<comment type="caution">
    <text evidence="2">The sequence shown here is derived from an EMBL/GenBank/DDBJ whole genome shotgun (WGS) entry which is preliminary data.</text>
</comment>
<evidence type="ECO:0000313" key="2">
    <source>
        <dbReference type="EMBL" id="GJC77442.1"/>
    </source>
</evidence>
<dbReference type="Proteomes" id="UP001055172">
    <property type="component" value="Unassembled WGS sequence"/>
</dbReference>
<organism evidence="2 3">
    <name type="scientific">Colletotrichum liriopes</name>
    <dbReference type="NCBI Taxonomy" id="708192"/>
    <lineage>
        <taxon>Eukaryota</taxon>
        <taxon>Fungi</taxon>
        <taxon>Dikarya</taxon>
        <taxon>Ascomycota</taxon>
        <taxon>Pezizomycotina</taxon>
        <taxon>Sordariomycetes</taxon>
        <taxon>Hypocreomycetidae</taxon>
        <taxon>Glomerellales</taxon>
        <taxon>Glomerellaceae</taxon>
        <taxon>Colletotrichum</taxon>
        <taxon>Colletotrichum spaethianum species complex</taxon>
    </lineage>
</organism>
<evidence type="ECO:0000313" key="3">
    <source>
        <dbReference type="Proteomes" id="UP001055172"/>
    </source>
</evidence>
<feature type="compositionally biased region" description="Acidic residues" evidence="1">
    <location>
        <begin position="64"/>
        <end position="81"/>
    </location>
</feature>
<dbReference type="AlphaFoldDB" id="A0AA37LMX9"/>
<proteinExistence type="predicted"/>
<name>A0AA37LMX9_9PEZI</name>
<feature type="compositionally biased region" description="Low complexity" evidence="1">
    <location>
        <begin position="13"/>
        <end position="34"/>
    </location>
</feature>
<accession>A0AA37LMX9</accession>
<gene>
    <name evidence="2" type="ORF">ColLi_00281</name>
</gene>
<reference evidence="2 3" key="1">
    <citation type="submission" date="2021-07" db="EMBL/GenBank/DDBJ databases">
        <title>Genome data of Colletotrichum spaethianum.</title>
        <authorList>
            <person name="Utami Y.D."/>
            <person name="Hiruma K."/>
        </authorList>
    </citation>
    <scope>NUCLEOTIDE SEQUENCE [LARGE SCALE GENOMIC DNA]</scope>
    <source>
        <strain evidence="2 3">MAFF 242679</strain>
    </source>
</reference>
<feature type="compositionally biased region" description="Acidic residues" evidence="1">
    <location>
        <begin position="35"/>
        <end position="56"/>
    </location>
</feature>
<feature type="compositionally biased region" description="Basic and acidic residues" evidence="1">
    <location>
        <begin position="1"/>
        <end position="12"/>
    </location>
</feature>
<evidence type="ECO:0000256" key="1">
    <source>
        <dbReference type="SAM" id="MobiDB-lite"/>
    </source>
</evidence>
<feature type="compositionally biased region" description="Acidic residues" evidence="1">
    <location>
        <begin position="94"/>
        <end position="119"/>
    </location>
</feature>